<feature type="signal peptide" evidence="1">
    <location>
        <begin position="1"/>
        <end position="19"/>
    </location>
</feature>
<accession>A0A1G8HID7</accession>
<dbReference type="STRING" id="861298.SAMN04488136_1538"/>
<evidence type="ECO:0000256" key="1">
    <source>
        <dbReference type="SAM" id="SignalP"/>
    </source>
</evidence>
<sequence>MKKTLLAIAVASLSLTGCGGGDGDSSAVTPAATSAVGGVANKGIVNDGLVNVCVASASNVSSKSCAEEDILATTVTNEKGEYTISGLPQNKALLFVLENNPDGQTQMKCDYSGCISDDIEFGDWFDVAEDFKLISLVVPESGNVTAHMTNLTDAAAKRAIEIANGSAEVSAENINAGNAIVAQIFGVDAQNIATIGAIDLTDAEQVNAAINNGESESIKAATISAAIADAGVEVETLWENQSSADGYDDELRVSILSNASQVISSVSEHLEDENLLAEVSASIDTDRETPPQITIPEASDDIQAAKALVEQVRTVYMSAADEEGNLRQGFTMLDESVEPIPALLQDDVSDAFNQLASAFSSIAYHMNTDLFNEQGELEVTADGSTYIIDTDGVKLTVIGTVDVDSSNSEYICDENETDYSYSYDCDGGYQDSANIALQVSNLSVTSGNATITAKSGLVNIENFLDKTQYNDSGESNYNQDTESGAGEYNGEYSSSVTADQLRFVLDDLTITSEDDTQDPITVSGSVEVRVDDLVIVSSDSYADTSVWNNFYDENTGYWGYTDSFEYSSRFDETLTASALVFKVSGDLDYQQQSLDALIDIRINNPSGLVYFSSLSETGTWSYSYDSSSDSYSYGNDDYDITESEGSKPSETEESFLRGSILARISAEVNPQNPQVAEVQLQLSRPALNTINATGHVIYNDEQINISSEYDLASQATPVITISNLSASAMVTEDDKQQVSGQIKVGNVVVANIDAPNGIAIVRYSNGEFESLF</sequence>
<proteinExistence type="predicted"/>
<name>A0A1G8HID7_9VIBR</name>
<evidence type="ECO:0000313" key="2">
    <source>
        <dbReference type="EMBL" id="SDI06467.1"/>
    </source>
</evidence>
<protein>
    <recommendedName>
        <fullName evidence="4">Lipoprotein</fullName>
    </recommendedName>
</protein>
<dbReference type="AlphaFoldDB" id="A0A1G8HID7"/>
<reference evidence="2 3" key="1">
    <citation type="submission" date="2016-10" db="EMBL/GenBank/DDBJ databases">
        <authorList>
            <person name="de Groot N.N."/>
        </authorList>
    </citation>
    <scope>NUCLEOTIDE SEQUENCE [LARGE SCALE GENOMIC DNA]</scope>
    <source>
        <strain evidence="2 3">CGMCC 1.10228</strain>
    </source>
</reference>
<dbReference type="RefSeq" id="WP_093279465.1">
    <property type="nucleotide sequence ID" value="NZ_FNDD01000053.1"/>
</dbReference>
<dbReference type="OrthoDB" id="5815709at2"/>
<evidence type="ECO:0000313" key="3">
    <source>
        <dbReference type="Proteomes" id="UP000198854"/>
    </source>
</evidence>
<keyword evidence="1" id="KW-0732">Signal</keyword>
<gene>
    <name evidence="2" type="ORF">SAMN04488136_1538</name>
</gene>
<feature type="chain" id="PRO_5011455512" description="Lipoprotein" evidence="1">
    <location>
        <begin position="20"/>
        <end position="772"/>
    </location>
</feature>
<evidence type="ECO:0008006" key="4">
    <source>
        <dbReference type="Google" id="ProtNLM"/>
    </source>
</evidence>
<keyword evidence="3" id="KW-1185">Reference proteome</keyword>
<organism evidence="2 3">
    <name type="scientific">Vibrio xiamenensis</name>
    <dbReference type="NCBI Taxonomy" id="861298"/>
    <lineage>
        <taxon>Bacteria</taxon>
        <taxon>Pseudomonadati</taxon>
        <taxon>Pseudomonadota</taxon>
        <taxon>Gammaproteobacteria</taxon>
        <taxon>Vibrionales</taxon>
        <taxon>Vibrionaceae</taxon>
        <taxon>Vibrio</taxon>
    </lineage>
</organism>
<dbReference type="Proteomes" id="UP000198854">
    <property type="component" value="Unassembled WGS sequence"/>
</dbReference>
<dbReference type="EMBL" id="FNDD01000053">
    <property type="protein sequence ID" value="SDI06467.1"/>
    <property type="molecule type" value="Genomic_DNA"/>
</dbReference>
<dbReference type="PROSITE" id="PS51257">
    <property type="entry name" value="PROKAR_LIPOPROTEIN"/>
    <property type="match status" value="1"/>
</dbReference>